<dbReference type="PaxDb" id="67767-A0A0J7JWA9"/>
<proteinExistence type="predicted"/>
<keyword evidence="1" id="KW-0175">Coiled coil</keyword>
<reference evidence="2 3" key="1">
    <citation type="submission" date="2015-04" db="EMBL/GenBank/DDBJ databases">
        <title>Lasius niger genome sequencing.</title>
        <authorList>
            <person name="Konorov E.A."/>
            <person name="Nikitin M.A."/>
            <person name="Kirill M.V."/>
            <person name="Chang P."/>
        </authorList>
    </citation>
    <scope>NUCLEOTIDE SEQUENCE [LARGE SCALE GENOMIC DNA]</scope>
    <source>
        <tissue evidence="2">Whole</tissue>
    </source>
</reference>
<dbReference type="OrthoDB" id="7687051at2759"/>
<evidence type="ECO:0000313" key="3">
    <source>
        <dbReference type="Proteomes" id="UP000036403"/>
    </source>
</evidence>
<comment type="caution">
    <text evidence="2">The sequence shown here is derived from an EMBL/GenBank/DDBJ whole genome shotgun (WGS) entry which is preliminary data.</text>
</comment>
<dbReference type="AlphaFoldDB" id="A0A0J7JWA9"/>
<feature type="coiled-coil region" evidence="1">
    <location>
        <begin position="227"/>
        <end position="254"/>
    </location>
</feature>
<evidence type="ECO:0000313" key="2">
    <source>
        <dbReference type="EMBL" id="KMQ82151.1"/>
    </source>
</evidence>
<organism evidence="2 3">
    <name type="scientific">Lasius niger</name>
    <name type="common">Black garden ant</name>
    <dbReference type="NCBI Taxonomy" id="67767"/>
    <lineage>
        <taxon>Eukaryota</taxon>
        <taxon>Metazoa</taxon>
        <taxon>Ecdysozoa</taxon>
        <taxon>Arthropoda</taxon>
        <taxon>Hexapoda</taxon>
        <taxon>Insecta</taxon>
        <taxon>Pterygota</taxon>
        <taxon>Neoptera</taxon>
        <taxon>Endopterygota</taxon>
        <taxon>Hymenoptera</taxon>
        <taxon>Apocrita</taxon>
        <taxon>Aculeata</taxon>
        <taxon>Formicoidea</taxon>
        <taxon>Formicidae</taxon>
        <taxon>Formicinae</taxon>
        <taxon>Lasius</taxon>
        <taxon>Lasius</taxon>
    </lineage>
</organism>
<accession>A0A0J7JWA9</accession>
<dbReference type="STRING" id="67767.A0A0J7JWA9"/>
<dbReference type="EMBL" id="LBMM01027910">
    <property type="protein sequence ID" value="KMQ82151.1"/>
    <property type="molecule type" value="Genomic_DNA"/>
</dbReference>
<evidence type="ECO:0000256" key="1">
    <source>
        <dbReference type="SAM" id="Coils"/>
    </source>
</evidence>
<dbReference type="Proteomes" id="UP000036403">
    <property type="component" value="Unassembled WGS sequence"/>
</dbReference>
<name>A0A0J7JWA9_LASNI</name>
<protein>
    <submittedName>
        <fullName evidence="2">R2 protein</fullName>
    </submittedName>
</protein>
<keyword evidence="3" id="KW-1185">Reference proteome</keyword>
<sequence>MPFCTHQENKEDCLLETYPIVYLAALRNATKAAHSNNIIVRNAILKKRSNKVHGTYAAALRLLWPATNKQIEKRKREIEQGYKKEWSQLITQRQGVENFAQEPLSNAWLSRNNLLRSSRLINAIKLRTNTYPTRTTMKKAHDDIVPICRTCGNTDETLDHILGQCITTKAKHIKRHNEIVDLLKDRLAATNRILVKPTVEYNGKRFKPDLVITNEERIIVLDVTVQYENKNFLVEAAKEKIDKYSNKANKLKRNLNVPEARVVP</sequence>
<feature type="non-terminal residue" evidence="2">
    <location>
        <position position="264"/>
    </location>
</feature>
<gene>
    <name evidence="2" type="ORF">RF55_24014</name>
</gene>